<keyword evidence="6" id="KW-0472">Membrane</keyword>
<evidence type="ECO:0000256" key="3">
    <source>
        <dbReference type="ARBA" id="ARBA00022448"/>
    </source>
</evidence>
<dbReference type="InterPro" id="IPR051906">
    <property type="entry name" value="TolC-like"/>
</dbReference>
<dbReference type="GO" id="GO:1990281">
    <property type="term" value="C:efflux pump complex"/>
    <property type="evidence" value="ECO:0007669"/>
    <property type="project" value="TreeGrafter"/>
</dbReference>
<keyword evidence="7" id="KW-0998">Cell outer membrane</keyword>
<keyword evidence="11" id="KW-1185">Reference proteome</keyword>
<comment type="similarity">
    <text evidence="2">Belongs to the outer membrane factor (OMF) (TC 1.B.17) family.</text>
</comment>
<evidence type="ECO:0000256" key="4">
    <source>
        <dbReference type="ARBA" id="ARBA00022452"/>
    </source>
</evidence>
<keyword evidence="3" id="KW-0813">Transport</keyword>
<dbReference type="KEGG" id="agi:FSB73_18930"/>
<protein>
    <submittedName>
        <fullName evidence="10">TolC family protein</fullName>
    </submittedName>
</protein>
<dbReference type="Pfam" id="PF02321">
    <property type="entry name" value="OEP"/>
    <property type="match status" value="2"/>
</dbReference>
<evidence type="ECO:0000256" key="9">
    <source>
        <dbReference type="SAM" id="MobiDB-lite"/>
    </source>
</evidence>
<reference evidence="10 11" key="1">
    <citation type="journal article" date="2017" name="Int. J. Syst. Evol. Microbiol.">
        <title>Arachidicoccus ginsenosidivorans sp. nov., with ginsenoside-converting activity isolated from ginseng cultivating soil.</title>
        <authorList>
            <person name="Siddiqi M.Z."/>
            <person name="Aslam Z."/>
            <person name="Im W.T."/>
        </authorList>
    </citation>
    <scope>NUCLEOTIDE SEQUENCE [LARGE SCALE GENOMIC DNA]</scope>
    <source>
        <strain evidence="10 11">Gsoil 809</strain>
    </source>
</reference>
<dbReference type="GO" id="GO:0015288">
    <property type="term" value="F:porin activity"/>
    <property type="evidence" value="ECO:0007669"/>
    <property type="project" value="TreeGrafter"/>
</dbReference>
<dbReference type="PANTHER" id="PTHR30026:SF20">
    <property type="entry name" value="OUTER MEMBRANE PROTEIN TOLC"/>
    <property type="match status" value="1"/>
</dbReference>
<evidence type="ECO:0000313" key="11">
    <source>
        <dbReference type="Proteomes" id="UP000321291"/>
    </source>
</evidence>
<proteinExistence type="inferred from homology"/>
<dbReference type="Proteomes" id="UP000321291">
    <property type="component" value="Chromosome"/>
</dbReference>
<keyword evidence="4" id="KW-1134">Transmembrane beta strand</keyword>
<dbReference type="EMBL" id="CP042434">
    <property type="protein sequence ID" value="QEC73426.1"/>
    <property type="molecule type" value="Genomic_DNA"/>
</dbReference>
<evidence type="ECO:0000256" key="1">
    <source>
        <dbReference type="ARBA" id="ARBA00004442"/>
    </source>
</evidence>
<dbReference type="OrthoDB" id="680214at2"/>
<sequence>MGPTTDKNLSLSEAIELGLGHSKKLMLSDAAVEQAEASLQQSKDAKLPDLKLSGAYLYLAQPHLDIKLDLGDNSDDDAGSSDDGSSSSSFPKVHQAVYGMVSASLPLYAGGKITNSIKSAEYLTKATKLDAENDKEEVVQNIISAYYNLYKADAQLRLVNENLKTAVQRVKDFSNLEANGIIARNDLMKAELQQSDMELAVLDAENNRKITNFNFNLLLGLEDSTQIIIDTNAVGTPAQVEGLADLVTMARSNRFDYLATVQRSQAALYNTKAIQGNKYPTVALTGGYMAADIPKALSAYNIVNVGVGVSYDLGALYKNKAKERAAKTQEKILDIRRQKLDDDIQTEIFQAYNNYTHQLKKLDVLQKAIEQAAENYRITKNKYDNALATATELFDADVAQLQARINFANAKADAAVAYNKIYETVGVLNKRVHHINNDK</sequence>
<evidence type="ECO:0000256" key="8">
    <source>
        <dbReference type="SAM" id="Coils"/>
    </source>
</evidence>
<dbReference type="GO" id="GO:0015562">
    <property type="term" value="F:efflux transmembrane transporter activity"/>
    <property type="evidence" value="ECO:0007669"/>
    <property type="project" value="InterPro"/>
</dbReference>
<dbReference type="GO" id="GO:0009279">
    <property type="term" value="C:cell outer membrane"/>
    <property type="evidence" value="ECO:0007669"/>
    <property type="project" value="UniProtKB-SubCell"/>
</dbReference>
<dbReference type="RefSeq" id="WP_146785785.1">
    <property type="nucleotide sequence ID" value="NZ_CP042434.1"/>
</dbReference>
<evidence type="ECO:0000256" key="6">
    <source>
        <dbReference type="ARBA" id="ARBA00023136"/>
    </source>
</evidence>
<feature type="coiled-coil region" evidence="8">
    <location>
        <begin position="362"/>
        <end position="389"/>
    </location>
</feature>
<name>A0A5B8VRT3_9BACT</name>
<evidence type="ECO:0000256" key="2">
    <source>
        <dbReference type="ARBA" id="ARBA00007613"/>
    </source>
</evidence>
<feature type="region of interest" description="Disordered" evidence="9">
    <location>
        <begin position="70"/>
        <end position="90"/>
    </location>
</feature>
<evidence type="ECO:0000256" key="5">
    <source>
        <dbReference type="ARBA" id="ARBA00022692"/>
    </source>
</evidence>
<dbReference type="SUPFAM" id="SSF56954">
    <property type="entry name" value="Outer membrane efflux proteins (OEP)"/>
    <property type="match status" value="1"/>
</dbReference>
<dbReference type="AlphaFoldDB" id="A0A5B8VRT3"/>
<dbReference type="InterPro" id="IPR003423">
    <property type="entry name" value="OMP_efflux"/>
</dbReference>
<comment type="subcellular location">
    <subcellularLocation>
        <location evidence="1">Cell outer membrane</location>
    </subcellularLocation>
</comment>
<evidence type="ECO:0000256" key="7">
    <source>
        <dbReference type="ARBA" id="ARBA00023237"/>
    </source>
</evidence>
<keyword evidence="8" id="KW-0175">Coiled coil</keyword>
<keyword evidence="5" id="KW-0812">Transmembrane</keyword>
<evidence type="ECO:0000313" key="10">
    <source>
        <dbReference type="EMBL" id="QEC73426.1"/>
    </source>
</evidence>
<dbReference type="Gene3D" id="1.20.1600.10">
    <property type="entry name" value="Outer membrane efflux proteins (OEP)"/>
    <property type="match status" value="1"/>
</dbReference>
<gene>
    <name evidence="10" type="ORF">FSB73_18930</name>
</gene>
<organism evidence="10 11">
    <name type="scientific">Arachidicoccus ginsenosidivorans</name>
    <dbReference type="NCBI Taxonomy" id="496057"/>
    <lineage>
        <taxon>Bacteria</taxon>
        <taxon>Pseudomonadati</taxon>
        <taxon>Bacteroidota</taxon>
        <taxon>Chitinophagia</taxon>
        <taxon>Chitinophagales</taxon>
        <taxon>Chitinophagaceae</taxon>
        <taxon>Arachidicoccus</taxon>
    </lineage>
</organism>
<accession>A0A5B8VRT3</accession>
<dbReference type="PANTHER" id="PTHR30026">
    <property type="entry name" value="OUTER MEMBRANE PROTEIN TOLC"/>
    <property type="match status" value="1"/>
</dbReference>